<feature type="transmembrane region" description="Helical" evidence="2">
    <location>
        <begin position="439"/>
        <end position="463"/>
    </location>
</feature>
<evidence type="ECO:0000313" key="4">
    <source>
        <dbReference type="Proteomes" id="UP000580250"/>
    </source>
</evidence>
<feature type="compositionally biased region" description="Polar residues" evidence="1">
    <location>
        <begin position="403"/>
        <end position="424"/>
    </location>
</feature>
<dbReference type="OrthoDB" id="5907407at2759"/>
<feature type="transmembrane region" description="Helical" evidence="2">
    <location>
        <begin position="6"/>
        <end position="28"/>
    </location>
</feature>
<protein>
    <submittedName>
        <fullName evidence="3">Uncharacterized protein</fullName>
    </submittedName>
</protein>
<evidence type="ECO:0000256" key="2">
    <source>
        <dbReference type="SAM" id="Phobius"/>
    </source>
</evidence>
<keyword evidence="2" id="KW-0812">Transmembrane</keyword>
<dbReference type="AlphaFoldDB" id="A0A6V7TJQ4"/>
<feature type="region of interest" description="Disordered" evidence="1">
    <location>
        <begin position="389"/>
        <end position="429"/>
    </location>
</feature>
<reference evidence="3 4" key="1">
    <citation type="submission" date="2020-08" db="EMBL/GenBank/DDBJ databases">
        <authorList>
            <person name="Koutsovoulos G."/>
            <person name="Danchin GJ E."/>
        </authorList>
    </citation>
    <scope>NUCLEOTIDE SEQUENCE [LARGE SCALE GENOMIC DNA]</scope>
</reference>
<keyword evidence="2" id="KW-0472">Membrane</keyword>
<dbReference type="Proteomes" id="UP000580250">
    <property type="component" value="Unassembled WGS sequence"/>
</dbReference>
<proteinExistence type="predicted"/>
<organism evidence="3 4">
    <name type="scientific">Meloidogyne enterolobii</name>
    <name type="common">Root-knot nematode worm</name>
    <name type="synonym">Meloidogyne mayaguensis</name>
    <dbReference type="NCBI Taxonomy" id="390850"/>
    <lineage>
        <taxon>Eukaryota</taxon>
        <taxon>Metazoa</taxon>
        <taxon>Ecdysozoa</taxon>
        <taxon>Nematoda</taxon>
        <taxon>Chromadorea</taxon>
        <taxon>Rhabditida</taxon>
        <taxon>Tylenchina</taxon>
        <taxon>Tylenchomorpha</taxon>
        <taxon>Tylenchoidea</taxon>
        <taxon>Meloidogynidae</taxon>
        <taxon>Meloidogyninae</taxon>
        <taxon>Meloidogyne</taxon>
    </lineage>
</organism>
<keyword evidence="2" id="KW-1133">Transmembrane helix</keyword>
<gene>
    <name evidence="3" type="ORF">MENT_LOCUS1035</name>
</gene>
<evidence type="ECO:0000313" key="3">
    <source>
        <dbReference type="EMBL" id="CAD2125018.1"/>
    </source>
</evidence>
<name>A0A6V7TJQ4_MELEN</name>
<evidence type="ECO:0000256" key="1">
    <source>
        <dbReference type="SAM" id="MobiDB-lite"/>
    </source>
</evidence>
<dbReference type="EMBL" id="CAJEWN010000003">
    <property type="protein sequence ID" value="CAD2125018.1"/>
    <property type="molecule type" value="Genomic_DNA"/>
</dbReference>
<comment type="caution">
    <text evidence="3">The sequence shown here is derived from an EMBL/GenBank/DDBJ whole genome shotgun (WGS) entry which is preliminary data.</text>
</comment>
<accession>A0A6V7TJQ4</accession>
<sequence length="466" mass="52184">MASVAFFVRFVAIFLLVVSIVYCDWVAWVGHGKHKIENGNLVKLFGNTKMAEKPEDLGYYKMMPGSCDVEMDKDGNITIWYLKNSITAKEGCSIDFVMADLRGSDMFFIEFGIQHDKGLTDCLADMSSTKWLSLNQSAMTSNSLAIAFGLKNGEFEGVKRGYPERHKNYCGDLSKCHNKGGRCLDVADYTIGWARDGDKVKSTHHPIGETNYGYCDIREDMSNKHKAAGVHVYDKEFRGCGRTTPTYSCFKQENVRNPKRWRITDRDHTDRIYNHLFTFHILPTTSMQMSMQNIWIECDKDANKENCNENAAFQQCDKMFVKFYNFIYKMLVPDNSVKQTTTEETTTMATCPPVVPCPDAGNCPPVVECRPCGTGCPVVGLPKAVSNTIQPENSTEKGEIKPQNGSSLPGVPSTSKPSSPTNDCYNEETKKDSKKTLQITLVIVGSIILLLMFTALLICLFVSKSK</sequence>